<dbReference type="PANTHER" id="PTHR12526:SF630">
    <property type="entry name" value="GLYCOSYLTRANSFERASE"/>
    <property type="match status" value="1"/>
</dbReference>
<feature type="transmembrane region" description="Helical" evidence="3">
    <location>
        <begin position="1497"/>
        <end position="1517"/>
    </location>
</feature>
<evidence type="ECO:0000259" key="5">
    <source>
        <dbReference type="Pfam" id="PF11997"/>
    </source>
</evidence>
<evidence type="ECO:0000256" key="2">
    <source>
        <dbReference type="SAM" id="MobiDB-lite"/>
    </source>
</evidence>
<feature type="domain" description="DUF3492" evidence="5">
    <location>
        <begin position="2464"/>
        <end position="2740"/>
    </location>
</feature>
<evidence type="ECO:0000313" key="6">
    <source>
        <dbReference type="EMBL" id="ORX98735.1"/>
    </source>
</evidence>
<feature type="transmembrane region" description="Helical" evidence="3">
    <location>
        <begin position="995"/>
        <end position="1020"/>
    </location>
</feature>
<dbReference type="InterPro" id="IPR022622">
    <property type="entry name" value="DUF3492"/>
</dbReference>
<feature type="region of interest" description="Disordered" evidence="2">
    <location>
        <begin position="2437"/>
        <end position="2456"/>
    </location>
</feature>
<reference evidence="6 7" key="1">
    <citation type="submission" date="2016-08" db="EMBL/GenBank/DDBJ databases">
        <title>A Parts List for Fungal Cellulosomes Revealed by Comparative Genomics.</title>
        <authorList>
            <consortium name="DOE Joint Genome Institute"/>
            <person name="Haitjema C.H."/>
            <person name="Gilmore S.P."/>
            <person name="Henske J.K."/>
            <person name="Solomon K.V."/>
            <person name="De Groot R."/>
            <person name="Kuo A."/>
            <person name="Mondo S.J."/>
            <person name="Salamov A.A."/>
            <person name="Labutti K."/>
            <person name="Zhao Z."/>
            <person name="Chiniquy J."/>
            <person name="Barry K."/>
            <person name="Brewer H.M."/>
            <person name="Purvine S.O."/>
            <person name="Wright A.T."/>
            <person name="Boxma B."/>
            <person name="Van Alen T."/>
            <person name="Hackstein J.H."/>
            <person name="Baker S.E."/>
            <person name="Grigoriev I.V."/>
            <person name="O'Malley M.A."/>
        </authorList>
    </citation>
    <scope>NUCLEOTIDE SEQUENCE [LARGE SCALE GENOMIC DNA]</scope>
    <source>
        <strain evidence="6 7">G1</strain>
    </source>
</reference>
<dbReference type="Pfam" id="PF00534">
    <property type="entry name" value="Glycos_transf_1"/>
    <property type="match status" value="1"/>
</dbReference>
<organism evidence="6 7">
    <name type="scientific">Neocallimastix californiae</name>
    <dbReference type="NCBI Taxonomy" id="1754190"/>
    <lineage>
        <taxon>Eukaryota</taxon>
        <taxon>Fungi</taxon>
        <taxon>Fungi incertae sedis</taxon>
        <taxon>Chytridiomycota</taxon>
        <taxon>Chytridiomycota incertae sedis</taxon>
        <taxon>Neocallimastigomycetes</taxon>
        <taxon>Neocallimastigales</taxon>
        <taxon>Neocallimastigaceae</taxon>
        <taxon>Neocallimastix</taxon>
    </lineage>
</organism>
<feature type="transmembrane region" description="Helical" evidence="3">
    <location>
        <begin position="1472"/>
        <end position="1491"/>
    </location>
</feature>
<dbReference type="EMBL" id="MCOG01000560">
    <property type="protein sequence ID" value="ORX98735.1"/>
    <property type="molecule type" value="Genomic_DNA"/>
</dbReference>
<feature type="transmembrane region" description="Helical" evidence="3">
    <location>
        <begin position="1133"/>
        <end position="1155"/>
    </location>
</feature>
<feature type="transmembrane region" description="Helical" evidence="3">
    <location>
        <begin position="960"/>
        <end position="983"/>
    </location>
</feature>
<feature type="compositionally biased region" description="Low complexity" evidence="2">
    <location>
        <begin position="2444"/>
        <end position="2456"/>
    </location>
</feature>
<protein>
    <recommendedName>
        <fullName evidence="8">DUF3492 domain-containing protein</fullName>
    </recommendedName>
</protein>
<name>A0A1Y1YL62_9FUNG</name>
<evidence type="ECO:0000256" key="1">
    <source>
        <dbReference type="ARBA" id="ARBA00022676"/>
    </source>
</evidence>
<feature type="transmembrane region" description="Helical" evidence="3">
    <location>
        <begin position="1352"/>
        <end position="1374"/>
    </location>
</feature>
<evidence type="ECO:0000259" key="4">
    <source>
        <dbReference type="Pfam" id="PF00534"/>
    </source>
</evidence>
<dbReference type="Proteomes" id="UP000193920">
    <property type="component" value="Unassembled WGS sequence"/>
</dbReference>
<dbReference type="OrthoDB" id="2582433at2759"/>
<sequence length="3026" mass="351085">MGNKETQTNINNFKWQICYQKPLFDASKIKNFALWNSELSYLSEVRNPVDLLIIQYHAFYRSISNNDLFYDGASLDSSPVDSITSNIDNHSSRPISAFTKDKFIGKNGSSDALLNRLDNSKYNQSNLERMDSSSIPFSGNNNYVNSPSNVNNISLCVDTEELYGSERIVVDIDIDEFMRSFSGEITTLTVGKYITKRIKKVIEMCSINWVWGFYFSNLQNLIDKYGMDDCQQFLLYFRKTFPYFAIFTDITKMNVFEDLRDLIHGIIIYNVVFHPDGRQKSRWEWDNMKFQDYIAALRNEISLRTDFVVLDVEVLPLEKNQTFNHYQKRRYYRKWVEGNSFKGWISFNSNFNSIKCVSPPEFSSVNSFDIYEMCSSSDVQTCRQMIMNILPQLNWKDKLLNRNVWSKVLREANIPVEIINRISSIYDVTQIELSDVLLIQPPKPEFPPIEDVIHESVYNPTSNQKSLMSPRNNGGEVVLSKSNNETENAFSEVDADADTGIGYVDPSILWKQPNQTHRVFSTTAIGKTYGNERRKQVEIKLIDIMINLLEKNLLKSINPSIPSSSTQDISKSLVNQNNDISLSYDEFEFQPEMEEIIQFIDDITNQPSPLVIRILNEVFGGYDISLTYFKELRDHLMSNQVSIYIGTNSSFILKESPEELPYKKVWAIMGLDDNDKLYIFVPENVPNIVELVINCYFRRYFYHDSGKCLLLESLVVAQSQPDCLPISRRVRYEIENSTYSELFYFIRNTYLIQSSLESKIQNPVEKELLVAYASYVSDYAHYLLVEKFDYFSKIKEQVKKGYIPVHESEKEMYEWVAYCTLDPQGDKLIKEFNRKIETSMRENNYRTDSSEALALSYLFMLFWKACRRVAWIEMESSLINMNPSFIPDYDQVAVGMEMITTQSNLNMMFDLNSHQLAKYMHPVLRNNVKESREIKENIISENMDKGTDTKKARQLANAFLFVYPVIIDLILVRCLGSGIFINAYMDNTAKDVLNFVFMFIFPVCGGLMNSIARTCTFYYFYKSFSLMIAAFLRRYSASLIVLSITSVLIGIGSLFRTGYDVVYMVLFIIYTFFFGHYLVLFAILGSIKDINIWLFKNKGPSIALLGSAILLIPNLFCYFMFKDKAIVDSHYYSKIILGIYDFGFMVANLVMLLGYRRLSRNYLKFASKIKIPTKDEILDFYAIDNPKPEVFAEESPKNYLKRVALWERSARIYYMSKVNKARKNVAKKGLKSGHSIIQERIRQQRWENELMGWYVQRSGKPAPLKFSNEWDTMLKCALEELKKKNQVEKINRGDLLFDFERVVIYFGVFYFIYIFIDKWSLFILEGKPYLFLPENLKSRTDIPFKEYLNGSLYATLFMLICSGFLELTLSHVLMSKNKEKNSRLGWFTAKEIINQYKADNIYTYKSELIKFLLVIVVMLIAMSGIIFLIHGYQRSVFETFGIVAFGFVGFLIGLYHKLFFYSRECEVRLNKFLIAIIVICVGVSAILKFYVGTVFYSFYSTCIGGWLFCIVTVLIYYGGFNSDVHYSVNLSPHLASSGQRFIGQKNDLLARENLEIYLRKVFYNKNFITPSEILLKSVYAKILDAKDRFRVLSSRNILKICFPDADDLLQDIYECFYNGGIKVKIAPEEIFNIRGRRYCAISSKNKTKDILDIYTFLPQIASSDYTMSDQIDPKIIEWVAAAVIHEYAEQNAGYSHAEAAILELLVKDGENLSELPIRYLYQICVSDKRELKKLIYGYVELEKKKTLLDIDIDCEWEKLQRNTKLFLIQLNTIWYKYINRISKKYNIESISINGKIPSDLTKLLNKKHNSSMKINQIIAFSVLSIYVARRVSDLCLNEQLPKEIMLSRKRSLKKQTSSKEFLSFNRRYSISRSISRKLSMKEKKNKGSESSVNQINAISNSRNKFIEGLEELEFIIYLAFTGDTRFGREFSTTNHFYLTRLILSMIFKISSKIRWILTKKFYLSEKNIKNLLVRMKKGSFRDLYYNKEKQIERIDSYNTSLSNVVSIVEGNREGYLLAKRYFQNKATADWKPTAKDKPFSIGFFNRKTRQLIKEHELGEGNKVKSTTYYEYTNERQMFPRKIYKLRGEISSANYRDFVQIANSPELYEEQYLTSNELSLITMSVLHVLNSSNEPIDIQVTYTYDHENTTLSYAQHSFTTYKCMSEMWVMVVYYAEKWRNDDFDKAIPPKLKEVHFCRLFEPQNEYVTEYDYSHPQHVKSKTVLLSKDNKFNPISVPTPKEIADDPYALLSRRPPPSFYCTNELLTYRLKESKSFRLFSKTGKTSYFAEPFSTARSRQELWSFWRAGNIAGVFARDIDEAILRKEKTLKSYWKHRDMGYRNKAREDLQKEKEALDIILVVNDIPTIRSNLHLRFSDLAILATGGDATEISSSKDLVVQKARSDADNHSISYFSTISHSRSKINRPNVSILSINPNRPHTIHINDDNSNSNSNSSSNDDILDVVNLDSGTWPTGGGGVGSCRRDLIDYLDRIRWTAIVEIGGAELVQRDYQIERNITSIRYLPLWDNDFSSPNENVYRDHDYLSLRRKTQATKDSVIQSIFLPMVKLLIQGMVETKFTEDNLDRYEKLFIDFYLYFQKCDWSISWNHKKTQICWLKTWLEYCEKELGKGNSLSVEMPTISDIDMLFSLTTRLLLPITAEIPNISVFHASHHGVQAIIGVVAKALYKSRLIIWDHGILWRERLFGLCYSDTMPRFIQNGFVGLTRLISWLVFSKADYITPCTSIQNVTWEEWLGGKKYNNQRKMIETREKIYPIVNGMNVAKFNPQPERENPTPLAIMLSHISSVKDIHNAIYAANIIVNQMNIRSYKLHIYGSLQKDPNYTSETLNLISSLNLTEHVILKGLGNPSNVLPTGWVFVNSSITEGLPLAIGEAGLCGLPVVCTDVGGSREVVSDLKNNIVYGCIVPPQKPNQLAHAQLRVLCMTDGLKQVVNKKSKDTLTIEELIKKGASAVEARMNDPSIKEQRHELGLLMRKRTIEMFSITRYWRQHEQLLWLGHLSNKREKYMNMFS</sequence>
<feature type="transmembrane region" description="Helical" evidence="3">
    <location>
        <begin position="1099"/>
        <end position="1121"/>
    </location>
</feature>
<keyword evidence="3" id="KW-0812">Transmembrane</keyword>
<gene>
    <name evidence="6" type="ORF">LY90DRAFT_233293</name>
</gene>
<dbReference type="GO" id="GO:0016757">
    <property type="term" value="F:glycosyltransferase activity"/>
    <property type="evidence" value="ECO:0007669"/>
    <property type="project" value="UniProtKB-KW"/>
</dbReference>
<dbReference type="Pfam" id="PF11997">
    <property type="entry name" value="DUF3492"/>
    <property type="match status" value="1"/>
</dbReference>
<evidence type="ECO:0000313" key="7">
    <source>
        <dbReference type="Proteomes" id="UP000193920"/>
    </source>
</evidence>
<feature type="transmembrane region" description="Helical" evidence="3">
    <location>
        <begin position="1061"/>
        <end position="1087"/>
    </location>
</feature>
<keyword evidence="3" id="KW-1133">Transmembrane helix</keyword>
<proteinExistence type="predicted"/>
<dbReference type="SUPFAM" id="SSF53756">
    <property type="entry name" value="UDP-Glycosyltransferase/glycogen phosphorylase"/>
    <property type="match status" value="1"/>
</dbReference>
<dbReference type="Gene3D" id="3.40.50.2000">
    <property type="entry name" value="Glycogen Phosphorylase B"/>
    <property type="match status" value="2"/>
</dbReference>
<keyword evidence="7" id="KW-1185">Reference proteome</keyword>
<evidence type="ECO:0000256" key="3">
    <source>
        <dbReference type="SAM" id="Phobius"/>
    </source>
</evidence>
<feature type="transmembrane region" description="Helical" evidence="3">
    <location>
        <begin position="1411"/>
        <end position="1433"/>
    </location>
</feature>
<accession>A0A1Y1YL62</accession>
<evidence type="ECO:0008006" key="8">
    <source>
        <dbReference type="Google" id="ProtNLM"/>
    </source>
</evidence>
<keyword evidence="1" id="KW-0808">Transferase</keyword>
<feature type="transmembrane region" description="Helical" evidence="3">
    <location>
        <begin position="1302"/>
        <end position="1324"/>
    </location>
</feature>
<dbReference type="PANTHER" id="PTHR12526">
    <property type="entry name" value="GLYCOSYLTRANSFERASE"/>
    <property type="match status" value="1"/>
</dbReference>
<feature type="transmembrane region" description="Helical" evidence="3">
    <location>
        <begin position="1032"/>
        <end position="1055"/>
    </location>
</feature>
<keyword evidence="3" id="KW-0472">Membrane</keyword>
<keyword evidence="1" id="KW-0328">Glycosyltransferase</keyword>
<feature type="transmembrane region" description="Helical" evidence="3">
    <location>
        <begin position="1439"/>
        <end position="1460"/>
    </location>
</feature>
<dbReference type="STRING" id="1754190.A0A1Y1YL62"/>
<feature type="domain" description="Glycosyl transferase family 1" evidence="4">
    <location>
        <begin position="2784"/>
        <end position="2937"/>
    </location>
</feature>
<comment type="caution">
    <text evidence="6">The sequence shown here is derived from an EMBL/GenBank/DDBJ whole genome shotgun (WGS) entry which is preliminary data.</text>
</comment>
<dbReference type="InterPro" id="IPR001296">
    <property type="entry name" value="Glyco_trans_1"/>
</dbReference>